<protein>
    <submittedName>
        <fullName evidence="2">DUF397 domain-containing protein</fullName>
    </submittedName>
</protein>
<dbReference type="Proteomes" id="UP000215043">
    <property type="component" value="Chromosome"/>
</dbReference>
<dbReference type="InterPro" id="IPR007278">
    <property type="entry name" value="DUF397"/>
</dbReference>
<feature type="domain" description="DUF397" evidence="1">
    <location>
        <begin position="9"/>
        <end position="59"/>
    </location>
</feature>
<organism evidence="2 3">
    <name type="scientific">Actinopolyspora erythraea</name>
    <dbReference type="NCBI Taxonomy" id="414996"/>
    <lineage>
        <taxon>Bacteria</taxon>
        <taxon>Bacillati</taxon>
        <taxon>Actinomycetota</taxon>
        <taxon>Actinomycetes</taxon>
        <taxon>Actinopolysporales</taxon>
        <taxon>Actinopolysporaceae</taxon>
        <taxon>Actinopolyspora</taxon>
    </lineage>
</organism>
<accession>A0A223RZ55</accession>
<reference evidence="2 3" key="1">
    <citation type="submission" date="2017-08" db="EMBL/GenBank/DDBJ databases">
        <title>The complete genome sequence of moderately halophilic actinomycete Actinopolyspora erythraea YIM 90600, the producer of novel erythromycin, novel actinopolysporins A-C and tubercidin.</title>
        <authorList>
            <person name="Yin M."/>
            <person name="Tang S."/>
        </authorList>
    </citation>
    <scope>NUCLEOTIDE SEQUENCE [LARGE SCALE GENOMIC DNA]</scope>
    <source>
        <strain evidence="2 3">YIM 90600</strain>
    </source>
</reference>
<dbReference type="AlphaFoldDB" id="A0A223RZ55"/>
<name>A0A223RZ55_9ACTN</name>
<dbReference type="KEGG" id="aey:CDG81_14585"/>
<dbReference type="Pfam" id="PF04149">
    <property type="entry name" value="DUF397"/>
    <property type="match status" value="1"/>
</dbReference>
<dbReference type="OrthoDB" id="4570646at2"/>
<evidence type="ECO:0000313" key="3">
    <source>
        <dbReference type="Proteomes" id="UP000215043"/>
    </source>
</evidence>
<evidence type="ECO:0000259" key="1">
    <source>
        <dbReference type="Pfam" id="PF04149"/>
    </source>
</evidence>
<proteinExistence type="predicted"/>
<evidence type="ECO:0000313" key="2">
    <source>
        <dbReference type="EMBL" id="ASU81128.1"/>
    </source>
</evidence>
<dbReference type="EMBL" id="CP022752">
    <property type="protein sequence ID" value="ASU81128.1"/>
    <property type="molecule type" value="Genomic_DNA"/>
</dbReference>
<sequence>MSEPSVECWRRSSHSGGNGNCVEVAPVECGAAVRDLKEPAAGVLVVNSRQWTDFLAALRASRG</sequence>
<gene>
    <name evidence="2" type="ORF">CDG81_14585</name>
</gene>